<protein>
    <submittedName>
        <fullName evidence="1">Uncharacterized protein</fullName>
    </submittedName>
</protein>
<proteinExistence type="predicted"/>
<name>A0A0B7BGJ6_9EUPU</name>
<organism evidence="1">
    <name type="scientific">Arion vulgaris</name>
    <dbReference type="NCBI Taxonomy" id="1028688"/>
    <lineage>
        <taxon>Eukaryota</taxon>
        <taxon>Metazoa</taxon>
        <taxon>Spiralia</taxon>
        <taxon>Lophotrochozoa</taxon>
        <taxon>Mollusca</taxon>
        <taxon>Gastropoda</taxon>
        <taxon>Heterobranchia</taxon>
        <taxon>Euthyneura</taxon>
        <taxon>Panpulmonata</taxon>
        <taxon>Eupulmonata</taxon>
        <taxon>Stylommatophora</taxon>
        <taxon>Helicina</taxon>
        <taxon>Arionoidea</taxon>
        <taxon>Arionidae</taxon>
        <taxon>Arion</taxon>
    </lineage>
</organism>
<accession>A0A0B7BGJ6</accession>
<reference evidence="1" key="1">
    <citation type="submission" date="2014-12" db="EMBL/GenBank/DDBJ databases">
        <title>Insight into the proteome of Arion vulgaris.</title>
        <authorList>
            <person name="Aradska J."/>
            <person name="Bulat T."/>
            <person name="Smidak R."/>
            <person name="Sarate P."/>
            <person name="Gangsoo J."/>
            <person name="Sialana F."/>
            <person name="Bilban M."/>
            <person name="Lubec G."/>
        </authorList>
    </citation>
    <scope>NUCLEOTIDE SEQUENCE</scope>
    <source>
        <tissue evidence="1">Skin</tissue>
    </source>
</reference>
<dbReference type="EMBL" id="HACG01045569">
    <property type="protein sequence ID" value="CEK92434.1"/>
    <property type="molecule type" value="Transcribed_RNA"/>
</dbReference>
<dbReference type="AlphaFoldDB" id="A0A0B7BGJ6"/>
<evidence type="ECO:0000313" key="1">
    <source>
        <dbReference type="EMBL" id="CEK92434.1"/>
    </source>
</evidence>
<gene>
    <name evidence="1" type="primary">ORF188266</name>
</gene>
<sequence length="56" mass="6484">MEYRPLNTYFRNVQPTMPQDDILPEGARVKVEAMRQLLLLGQNNGLHTCDRIELLA</sequence>